<evidence type="ECO:0000256" key="1">
    <source>
        <dbReference type="ARBA" id="ARBA00004167"/>
    </source>
</evidence>
<reference evidence="5 6" key="1">
    <citation type="submission" date="2024-01" db="EMBL/GenBank/DDBJ databases">
        <title>The genomes of 5 underutilized Papilionoideae crops provide insights into root nodulation and disease resistance.</title>
        <authorList>
            <person name="Yuan L."/>
        </authorList>
    </citation>
    <scope>NUCLEOTIDE SEQUENCE [LARGE SCALE GENOMIC DNA]</scope>
    <source>
        <strain evidence="5">LY-2023</strain>
        <tissue evidence="5">Leaf</tissue>
    </source>
</reference>
<evidence type="ECO:0000259" key="4">
    <source>
        <dbReference type="Pfam" id="PF13947"/>
    </source>
</evidence>
<gene>
    <name evidence="5" type="ORF">RJT34_14505</name>
</gene>
<feature type="domain" description="Wall-associated receptor kinase galacturonan-binding" evidence="4">
    <location>
        <begin position="35"/>
        <end position="84"/>
    </location>
</feature>
<dbReference type="Proteomes" id="UP001359559">
    <property type="component" value="Unassembled WGS sequence"/>
</dbReference>
<dbReference type="AlphaFoldDB" id="A0AAN9JQJ1"/>
<evidence type="ECO:0000313" key="6">
    <source>
        <dbReference type="Proteomes" id="UP001359559"/>
    </source>
</evidence>
<evidence type="ECO:0000256" key="2">
    <source>
        <dbReference type="ARBA" id="ARBA00022729"/>
    </source>
</evidence>
<comment type="subcellular location">
    <subcellularLocation>
        <location evidence="1">Membrane</location>
        <topology evidence="1">Single-pass membrane protein</topology>
    </subcellularLocation>
</comment>
<keyword evidence="6" id="KW-1185">Reference proteome</keyword>
<dbReference type="Pfam" id="PF13947">
    <property type="entry name" value="GUB_WAK_bind"/>
    <property type="match status" value="1"/>
</dbReference>
<dbReference type="GO" id="GO:0030247">
    <property type="term" value="F:polysaccharide binding"/>
    <property type="evidence" value="ECO:0007669"/>
    <property type="project" value="InterPro"/>
</dbReference>
<organism evidence="5 6">
    <name type="scientific">Clitoria ternatea</name>
    <name type="common">Butterfly pea</name>
    <dbReference type="NCBI Taxonomy" id="43366"/>
    <lineage>
        <taxon>Eukaryota</taxon>
        <taxon>Viridiplantae</taxon>
        <taxon>Streptophyta</taxon>
        <taxon>Embryophyta</taxon>
        <taxon>Tracheophyta</taxon>
        <taxon>Spermatophyta</taxon>
        <taxon>Magnoliopsida</taxon>
        <taxon>eudicotyledons</taxon>
        <taxon>Gunneridae</taxon>
        <taxon>Pentapetalae</taxon>
        <taxon>rosids</taxon>
        <taxon>fabids</taxon>
        <taxon>Fabales</taxon>
        <taxon>Fabaceae</taxon>
        <taxon>Papilionoideae</taxon>
        <taxon>50 kb inversion clade</taxon>
        <taxon>NPAAA clade</taxon>
        <taxon>indigoferoid/millettioid clade</taxon>
        <taxon>Phaseoleae</taxon>
        <taxon>Clitoria</taxon>
    </lineage>
</organism>
<name>A0AAN9JQJ1_CLITE</name>
<evidence type="ECO:0000256" key="3">
    <source>
        <dbReference type="SAM" id="SignalP"/>
    </source>
</evidence>
<keyword evidence="2 3" id="KW-0732">Signal</keyword>
<dbReference type="EMBL" id="JAYKXN010000003">
    <property type="protein sequence ID" value="KAK7303595.1"/>
    <property type="molecule type" value="Genomic_DNA"/>
</dbReference>
<dbReference type="GO" id="GO:0016020">
    <property type="term" value="C:membrane"/>
    <property type="evidence" value="ECO:0007669"/>
    <property type="project" value="UniProtKB-SubCell"/>
</dbReference>
<evidence type="ECO:0000313" key="5">
    <source>
        <dbReference type="EMBL" id="KAK7303595.1"/>
    </source>
</evidence>
<feature type="signal peptide" evidence="3">
    <location>
        <begin position="1"/>
        <end position="16"/>
    </location>
</feature>
<protein>
    <recommendedName>
        <fullName evidence="4">Wall-associated receptor kinase galacturonan-binding domain-containing protein</fullName>
    </recommendedName>
</protein>
<proteinExistence type="predicted"/>
<accession>A0AAN9JQJ1</accession>
<comment type="caution">
    <text evidence="5">The sequence shown here is derived from an EMBL/GenBank/DDBJ whole genome shotgun (WGS) entry which is preliminary data.</text>
</comment>
<dbReference type="PANTHER" id="PTHR33491">
    <property type="entry name" value="OSJNBA0016N04.9 PROTEIN"/>
    <property type="match status" value="1"/>
</dbReference>
<feature type="chain" id="PRO_5042857412" description="Wall-associated receptor kinase galacturonan-binding domain-containing protein" evidence="3">
    <location>
        <begin position="17"/>
        <end position="236"/>
    </location>
</feature>
<dbReference type="InterPro" id="IPR025287">
    <property type="entry name" value="WAK_GUB"/>
</dbReference>
<sequence length="236" mass="26590">MLVKFLFYIIISITWPVYPQASAQFDHTHAAKPGCNQWCGSWPIPYPFGMNDPECSADKWFEIECRNTSGDQTPYLKYINMEVTAFGTSIVWIKNPIYRRNCSRSKDVGDIINLEGGPFVYSQVATTLHFCNRMGQRSVAVRGNDQCGYALIVARYQGSKYDYLFVGDDLRDLDNVDAVLEWEILNNSTLKLPANAYSRCYPTNITSSSGWRCTCLDGFDGNPYIGGGCVEGMIQL</sequence>